<proteinExistence type="predicted"/>
<dbReference type="InterPro" id="IPR029039">
    <property type="entry name" value="Flavoprotein-like_sf"/>
</dbReference>
<dbReference type="Proteomes" id="UP000051999">
    <property type="component" value="Unassembled WGS sequence"/>
</dbReference>
<reference evidence="2 3" key="1">
    <citation type="journal article" date="2015" name="Genome Announc.">
        <title>Expanding the biotechnology potential of lactobacilli through comparative genomics of 213 strains and associated genera.</title>
        <authorList>
            <person name="Sun Z."/>
            <person name="Harris H.M."/>
            <person name="McCann A."/>
            <person name="Guo C."/>
            <person name="Argimon S."/>
            <person name="Zhang W."/>
            <person name="Yang X."/>
            <person name="Jeffery I.B."/>
            <person name="Cooney J.C."/>
            <person name="Kagawa T.F."/>
            <person name="Liu W."/>
            <person name="Song Y."/>
            <person name="Salvetti E."/>
            <person name="Wrobel A."/>
            <person name="Rasinkangas P."/>
            <person name="Parkhill J."/>
            <person name="Rea M.C."/>
            <person name="O'Sullivan O."/>
            <person name="Ritari J."/>
            <person name="Douillard F.P."/>
            <person name="Paul Ross R."/>
            <person name="Yang R."/>
            <person name="Briner A.E."/>
            <person name="Felis G.E."/>
            <person name="de Vos W.M."/>
            <person name="Barrangou R."/>
            <person name="Klaenhammer T.R."/>
            <person name="Caufield P.W."/>
            <person name="Cui Y."/>
            <person name="Zhang H."/>
            <person name="O'Toole P.W."/>
        </authorList>
    </citation>
    <scope>NUCLEOTIDE SEQUENCE [LARGE SCALE GENOMIC DNA]</scope>
    <source>
        <strain evidence="2 3">DSM 15814</strain>
    </source>
</reference>
<gene>
    <name evidence="2" type="ORF">FD35_GL002743</name>
</gene>
<dbReference type="GO" id="GO:0016651">
    <property type="term" value="F:oxidoreductase activity, acting on NAD(P)H"/>
    <property type="evidence" value="ECO:0007669"/>
    <property type="project" value="UniProtKB-ARBA"/>
</dbReference>
<dbReference type="eggNOG" id="COG0716">
    <property type="taxonomic scope" value="Bacteria"/>
</dbReference>
<dbReference type="PROSITE" id="PS00201">
    <property type="entry name" value="FLAVODOXIN"/>
    <property type="match status" value="1"/>
</dbReference>
<accession>A0A0R1RBB9</accession>
<dbReference type="Gene3D" id="3.40.50.360">
    <property type="match status" value="1"/>
</dbReference>
<feature type="domain" description="Flavodoxin-like" evidence="1">
    <location>
        <begin position="6"/>
        <end position="150"/>
    </location>
</feature>
<dbReference type="GO" id="GO:0009055">
    <property type="term" value="F:electron transfer activity"/>
    <property type="evidence" value="ECO:0007669"/>
    <property type="project" value="InterPro"/>
</dbReference>
<dbReference type="PANTHER" id="PTHR39201:SF1">
    <property type="entry name" value="FLAVODOXIN-LIKE DOMAIN-CONTAINING PROTEIN"/>
    <property type="match status" value="1"/>
</dbReference>
<evidence type="ECO:0000313" key="3">
    <source>
        <dbReference type="Proteomes" id="UP000051999"/>
    </source>
</evidence>
<dbReference type="OrthoDB" id="9806505at2"/>
<name>A0A0R1RBB9_9LACO</name>
<dbReference type="STRING" id="1114972.FD35_GL002743"/>
<dbReference type="SUPFAM" id="SSF52218">
    <property type="entry name" value="Flavoproteins"/>
    <property type="match status" value="1"/>
</dbReference>
<dbReference type="PATRIC" id="fig|1114972.6.peg.2811"/>
<dbReference type="Pfam" id="PF12682">
    <property type="entry name" value="Flavodoxin_4"/>
    <property type="match status" value="1"/>
</dbReference>
<dbReference type="EMBL" id="AZFF01000009">
    <property type="protein sequence ID" value="KRL54400.1"/>
    <property type="molecule type" value="Genomic_DNA"/>
</dbReference>
<dbReference type="AlphaFoldDB" id="A0A0R1RBB9"/>
<sequence>MNQQSIILYFTSSGTTRQAANNIAQLTGAKAFAVQSTPPYPQGYDAVVEVGKHELDAQIHPQLDLTTLPDITSFKNIFIGFPTWWQQPPMIIHSLFDQLDFKNKTIIPFTTSMSTPITDSMPYLQKMAASFSGITVVDGIRYTNDKALRDYLKQHELL</sequence>
<dbReference type="RefSeq" id="WP_017260936.1">
    <property type="nucleotide sequence ID" value="NZ_AUAW01000009.1"/>
</dbReference>
<evidence type="ECO:0000259" key="1">
    <source>
        <dbReference type="Pfam" id="PF12682"/>
    </source>
</evidence>
<dbReference type="InterPro" id="IPR001226">
    <property type="entry name" value="Flavodoxin_CS"/>
</dbReference>
<comment type="caution">
    <text evidence="2">The sequence shown here is derived from an EMBL/GenBank/DDBJ whole genome shotgun (WGS) entry which is preliminary data.</text>
</comment>
<protein>
    <submittedName>
        <fullName evidence="2">Flavodoxin</fullName>
    </submittedName>
</protein>
<keyword evidence="3" id="KW-1185">Reference proteome</keyword>
<evidence type="ECO:0000313" key="2">
    <source>
        <dbReference type="EMBL" id="KRL54400.1"/>
    </source>
</evidence>
<dbReference type="InterPro" id="IPR008254">
    <property type="entry name" value="Flavodoxin/NO_synth"/>
</dbReference>
<dbReference type="PANTHER" id="PTHR39201">
    <property type="entry name" value="EXPORTED PROTEIN-RELATED"/>
    <property type="match status" value="1"/>
</dbReference>
<organism evidence="2 3">
    <name type="scientific">Furfurilactobacillus rossiae DSM 15814</name>
    <dbReference type="NCBI Taxonomy" id="1114972"/>
    <lineage>
        <taxon>Bacteria</taxon>
        <taxon>Bacillati</taxon>
        <taxon>Bacillota</taxon>
        <taxon>Bacilli</taxon>
        <taxon>Lactobacillales</taxon>
        <taxon>Lactobacillaceae</taxon>
        <taxon>Furfurilactobacillus</taxon>
    </lineage>
</organism>
<dbReference type="GO" id="GO:0010181">
    <property type="term" value="F:FMN binding"/>
    <property type="evidence" value="ECO:0007669"/>
    <property type="project" value="InterPro"/>
</dbReference>